<feature type="transmembrane region" description="Helical" evidence="1">
    <location>
        <begin position="12"/>
        <end position="33"/>
    </location>
</feature>
<feature type="transmembrane region" description="Helical" evidence="1">
    <location>
        <begin position="123"/>
        <end position="143"/>
    </location>
</feature>
<feature type="transmembrane region" description="Helical" evidence="1">
    <location>
        <begin position="53"/>
        <end position="71"/>
    </location>
</feature>
<dbReference type="Proteomes" id="UP001548590">
    <property type="component" value="Unassembled WGS sequence"/>
</dbReference>
<keyword evidence="1" id="KW-0812">Transmembrane</keyword>
<dbReference type="Pfam" id="PF01757">
    <property type="entry name" value="Acyl_transf_3"/>
    <property type="match status" value="1"/>
</dbReference>
<keyword evidence="3" id="KW-0012">Acyltransferase</keyword>
<keyword evidence="1" id="KW-0472">Membrane</keyword>
<comment type="caution">
    <text evidence="3">The sequence shown here is derived from an EMBL/GenBank/DDBJ whole genome shotgun (WGS) entry which is preliminary data.</text>
</comment>
<evidence type="ECO:0000256" key="1">
    <source>
        <dbReference type="SAM" id="Phobius"/>
    </source>
</evidence>
<dbReference type="EMBL" id="JBEWLZ010000003">
    <property type="protein sequence ID" value="MET1489514.1"/>
    <property type="molecule type" value="Genomic_DNA"/>
</dbReference>
<gene>
    <name evidence="3" type="ORF">ABVT11_06715</name>
</gene>
<evidence type="ECO:0000313" key="3">
    <source>
        <dbReference type="EMBL" id="MET1489514.1"/>
    </source>
</evidence>
<sequence>MASVEAQSGKARLGWLDAARGAGIILVVLGHVIGGLRDGGLLPAGGFFDRLFFMIYTFHMPVFFWLAGSLVRSRIERSRPNFLRALLIGIVWPYFLWSFLQSGLNHLAASYTNHQYPFDADRVIAFLWAPAAQFWFLYSLCLLHLSALLLCRLPASAGLVIAVLVSLAGHLWMPDGVLAWTMQVTWAYYWGAACAARCIFPGDERLKSLTLPLSLILVVLCAVASEYARLSGAASGSSLIALPATLGGMIALLLLSRRYGESSGWLRTLGLYSMGIYVLHVMVVAGLRIVLVKLFHVDNAALVMPLQMAAGILIPMFITWLARRHDLNRLAGLG</sequence>
<dbReference type="InterPro" id="IPR052734">
    <property type="entry name" value="Nod_factor_acetyltransferase"/>
</dbReference>
<feature type="transmembrane region" description="Helical" evidence="1">
    <location>
        <begin position="276"/>
        <end position="296"/>
    </location>
</feature>
<dbReference type="EC" id="2.3.1.-" evidence="3"/>
<organism evidence="3 4">
    <name type="scientific">Uliginosibacterium paludis</name>
    <dbReference type="NCBI Taxonomy" id="1615952"/>
    <lineage>
        <taxon>Bacteria</taxon>
        <taxon>Pseudomonadati</taxon>
        <taxon>Pseudomonadota</taxon>
        <taxon>Betaproteobacteria</taxon>
        <taxon>Rhodocyclales</taxon>
        <taxon>Zoogloeaceae</taxon>
        <taxon>Uliginosibacterium</taxon>
    </lineage>
</organism>
<evidence type="ECO:0000313" key="4">
    <source>
        <dbReference type="Proteomes" id="UP001548590"/>
    </source>
</evidence>
<feature type="transmembrane region" description="Helical" evidence="1">
    <location>
        <begin position="234"/>
        <end position="255"/>
    </location>
</feature>
<feature type="transmembrane region" description="Helical" evidence="1">
    <location>
        <begin position="302"/>
        <end position="322"/>
    </location>
</feature>
<keyword evidence="3" id="KW-0808">Transferase</keyword>
<protein>
    <submittedName>
        <fullName evidence="3">Acyltransferase</fullName>
        <ecNumber evidence="3">2.3.1.-</ecNumber>
    </submittedName>
</protein>
<keyword evidence="1" id="KW-1133">Transmembrane helix</keyword>
<proteinExistence type="predicted"/>
<dbReference type="PANTHER" id="PTHR37312:SF1">
    <property type="entry name" value="MEMBRANE-BOUND ACYLTRANSFERASE YKRP-RELATED"/>
    <property type="match status" value="1"/>
</dbReference>
<evidence type="ECO:0000259" key="2">
    <source>
        <dbReference type="Pfam" id="PF01757"/>
    </source>
</evidence>
<dbReference type="GO" id="GO:0016746">
    <property type="term" value="F:acyltransferase activity"/>
    <property type="evidence" value="ECO:0007669"/>
    <property type="project" value="UniProtKB-KW"/>
</dbReference>
<dbReference type="InterPro" id="IPR002656">
    <property type="entry name" value="Acyl_transf_3_dom"/>
</dbReference>
<keyword evidence="4" id="KW-1185">Reference proteome</keyword>
<accession>A0ABV2CNN1</accession>
<feature type="transmembrane region" description="Helical" evidence="1">
    <location>
        <begin position="83"/>
        <end position="103"/>
    </location>
</feature>
<feature type="transmembrane region" description="Helical" evidence="1">
    <location>
        <begin position="155"/>
        <end position="173"/>
    </location>
</feature>
<name>A0ABV2CNN1_9RHOO</name>
<dbReference type="PANTHER" id="PTHR37312">
    <property type="entry name" value="MEMBRANE-BOUND ACYLTRANSFERASE YKRP-RELATED"/>
    <property type="match status" value="1"/>
</dbReference>
<feature type="transmembrane region" description="Helical" evidence="1">
    <location>
        <begin position="179"/>
        <end position="200"/>
    </location>
</feature>
<feature type="domain" description="Acyltransferase 3" evidence="2">
    <location>
        <begin position="14"/>
        <end position="322"/>
    </location>
</feature>
<feature type="transmembrane region" description="Helical" evidence="1">
    <location>
        <begin position="209"/>
        <end position="228"/>
    </location>
</feature>
<dbReference type="RefSeq" id="WP_345925343.1">
    <property type="nucleotide sequence ID" value="NZ_JBDIVF010000002.1"/>
</dbReference>
<reference evidence="3 4" key="1">
    <citation type="submission" date="2024-07" db="EMBL/GenBank/DDBJ databases">
        <title>Uliginosibacterium paludis KCTC:42655.</title>
        <authorList>
            <person name="Kim M.K."/>
        </authorList>
    </citation>
    <scope>NUCLEOTIDE SEQUENCE [LARGE SCALE GENOMIC DNA]</scope>
    <source>
        <strain evidence="3 4">KCTC 42655</strain>
    </source>
</reference>